<sequence>MSQNQNSTFTGRAALFASPKDSLAVPKKKVARAAPLVSRLFLDETINRTTTGTTFVQKTKTPEKTTQPLEEEDVEPMEVDTTDVPSPQKSVPTPPRGDTPCSSATTPRRKSSRKSMPTPGKRLFFTSKDQENEERQLDETTQLELLMANIPEDTNQYVKDLLTDKKEMTQYAAELTKEIEEYEAVYKSRETMLKNATEIAQSNHISSVESSTFVPLNLTLKKEETPNEIVNRLHANFLKETENAGRLRKVKKELVMEREKNQKFKSHLNRLEDLQKEKEMKDEMVRAAYEEQADLIEKTWEKVEHIERTMNNFKLIPI</sequence>
<feature type="region of interest" description="Disordered" evidence="2">
    <location>
        <begin position="46"/>
        <end position="137"/>
    </location>
</feature>
<protein>
    <submittedName>
        <fullName evidence="4">BMERB domain-containing protein</fullName>
    </submittedName>
</protein>
<organism evidence="3 4">
    <name type="scientific">Caenorhabditis tropicalis</name>
    <dbReference type="NCBI Taxonomy" id="1561998"/>
    <lineage>
        <taxon>Eukaryota</taxon>
        <taxon>Metazoa</taxon>
        <taxon>Ecdysozoa</taxon>
        <taxon>Nematoda</taxon>
        <taxon>Chromadorea</taxon>
        <taxon>Rhabditida</taxon>
        <taxon>Rhabditina</taxon>
        <taxon>Rhabditomorpha</taxon>
        <taxon>Rhabditoidea</taxon>
        <taxon>Rhabditidae</taxon>
        <taxon>Peloderinae</taxon>
        <taxon>Caenorhabditis</taxon>
    </lineage>
</organism>
<dbReference type="STRING" id="1561998.A0A1I7TYJ9"/>
<dbReference type="Proteomes" id="UP000095282">
    <property type="component" value="Unplaced"/>
</dbReference>
<name>A0A1I7TYJ9_9PELO</name>
<proteinExistence type="predicted"/>
<evidence type="ECO:0000313" key="4">
    <source>
        <dbReference type="WBParaSite" id="Csp11.Scaffold629.g13082.t1"/>
    </source>
</evidence>
<feature type="compositionally biased region" description="Low complexity" evidence="2">
    <location>
        <begin position="49"/>
        <end position="68"/>
    </location>
</feature>
<feature type="compositionally biased region" description="Basic and acidic residues" evidence="2">
    <location>
        <begin position="128"/>
        <end position="137"/>
    </location>
</feature>
<keyword evidence="1" id="KW-0175">Coiled coil</keyword>
<dbReference type="eggNOG" id="ENOG502R8IZ">
    <property type="taxonomic scope" value="Eukaryota"/>
</dbReference>
<accession>A0A1I7TYJ9</accession>
<dbReference type="AlphaFoldDB" id="A0A1I7TYJ9"/>
<feature type="compositionally biased region" description="Acidic residues" evidence="2">
    <location>
        <begin position="69"/>
        <end position="81"/>
    </location>
</feature>
<feature type="coiled-coil region" evidence="1">
    <location>
        <begin position="165"/>
        <end position="192"/>
    </location>
</feature>
<keyword evidence="3" id="KW-1185">Reference proteome</keyword>
<feature type="coiled-coil region" evidence="1">
    <location>
        <begin position="257"/>
        <end position="291"/>
    </location>
</feature>
<reference evidence="4" key="1">
    <citation type="submission" date="2016-11" db="UniProtKB">
        <authorList>
            <consortium name="WormBaseParasite"/>
        </authorList>
    </citation>
    <scope>IDENTIFICATION</scope>
</reference>
<evidence type="ECO:0000313" key="3">
    <source>
        <dbReference type="Proteomes" id="UP000095282"/>
    </source>
</evidence>
<evidence type="ECO:0000256" key="2">
    <source>
        <dbReference type="SAM" id="MobiDB-lite"/>
    </source>
</evidence>
<dbReference type="WBParaSite" id="Csp11.Scaffold629.g13082.t1">
    <property type="protein sequence ID" value="Csp11.Scaffold629.g13082.t1"/>
    <property type="gene ID" value="Csp11.Scaffold629.g13082"/>
</dbReference>
<evidence type="ECO:0000256" key="1">
    <source>
        <dbReference type="SAM" id="Coils"/>
    </source>
</evidence>